<comment type="caution">
    <text evidence="2">The sequence shown here is derived from an EMBL/GenBank/DDBJ whole genome shotgun (WGS) entry which is preliminary data.</text>
</comment>
<protein>
    <submittedName>
        <fullName evidence="2">Uncharacterized protein</fullName>
    </submittedName>
</protein>
<name>A0A494Y5I3_9BACL</name>
<accession>A0A494Y5I3</accession>
<sequence>MLLNPVVSLSDQIAIIIGLFAGLSGVIVTAVGIVIAGYTLRRKDPSKTPDGKNKRLYNLLTYNFVLLLSPIITTMMVIFYAMQGEINQDKLFYLKTDAILQIFLLGLPFILNLVAVFTFLSAHNKDKPNRKYLFESILCGLISVFCIIFFSIVDRSNLPISILAILCFAQLCFGLLQSWLLIRKE</sequence>
<feature type="transmembrane region" description="Helical" evidence="1">
    <location>
        <begin position="158"/>
        <end position="182"/>
    </location>
</feature>
<reference evidence="2 3" key="1">
    <citation type="submission" date="2018-10" db="EMBL/GenBank/DDBJ databases">
        <title>Cohnella sp. M2MS4P-1, whole genome shotgun sequence.</title>
        <authorList>
            <person name="Tuo L."/>
        </authorList>
    </citation>
    <scope>NUCLEOTIDE SEQUENCE [LARGE SCALE GENOMIC DNA]</scope>
    <source>
        <strain evidence="2 3">M2MS4P-1</strain>
    </source>
</reference>
<dbReference type="EMBL" id="RBZM01000004">
    <property type="protein sequence ID" value="RKP55576.1"/>
    <property type="molecule type" value="Genomic_DNA"/>
</dbReference>
<proteinExistence type="predicted"/>
<keyword evidence="1" id="KW-0812">Transmembrane</keyword>
<evidence type="ECO:0000313" key="3">
    <source>
        <dbReference type="Proteomes" id="UP000282076"/>
    </source>
</evidence>
<feature type="transmembrane region" description="Helical" evidence="1">
    <location>
        <begin position="12"/>
        <end position="38"/>
    </location>
</feature>
<keyword evidence="3" id="KW-1185">Reference proteome</keyword>
<dbReference type="Proteomes" id="UP000282076">
    <property type="component" value="Unassembled WGS sequence"/>
</dbReference>
<feature type="transmembrane region" description="Helical" evidence="1">
    <location>
        <begin position="59"/>
        <end position="82"/>
    </location>
</feature>
<keyword evidence="1" id="KW-0472">Membrane</keyword>
<feature type="transmembrane region" description="Helical" evidence="1">
    <location>
        <begin position="132"/>
        <end position="152"/>
    </location>
</feature>
<feature type="transmembrane region" description="Helical" evidence="1">
    <location>
        <begin position="102"/>
        <end position="120"/>
    </location>
</feature>
<dbReference type="RefSeq" id="WP_120976452.1">
    <property type="nucleotide sequence ID" value="NZ_RBZM01000004.1"/>
</dbReference>
<dbReference type="AlphaFoldDB" id="A0A494Y5I3"/>
<organism evidence="2 3">
    <name type="scientific">Cohnella endophytica</name>
    <dbReference type="NCBI Taxonomy" id="2419778"/>
    <lineage>
        <taxon>Bacteria</taxon>
        <taxon>Bacillati</taxon>
        <taxon>Bacillota</taxon>
        <taxon>Bacilli</taxon>
        <taxon>Bacillales</taxon>
        <taxon>Paenibacillaceae</taxon>
        <taxon>Cohnella</taxon>
    </lineage>
</organism>
<evidence type="ECO:0000256" key="1">
    <source>
        <dbReference type="SAM" id="Phobius"/>
    </source>
</evidence>
<evidence type="ECO:0000313" key="2">
    <source>
        <dbReference type="EMBL" id="RKP55576.1"/>
    </source>
</evidence>
<gene>
    <name evidence="2" type="ORF">D7Z26_10360</name>
</gene>
<keyword evidence="1" id="KW-1133">Transmembrane helix</keyword>